<accession>A0A1M7SID2</accession>
<dbReference type="InterPro" id="IPR001647">
    <property type="entry name" value="HTH_TetR"/>
</dbReference>
<dbReference type="Pfam" id="PF00440">
    <property type="entry name" value="TetR_N"/>
    <property type="match status" value="1"/>
</dbReference>
<protein>
    <submittedName>
        <fullName evidence="6">Transcriptional regulator, TetR family</fullName>
    </submittedName>
</protein>
<dbReference type="PROSITE" id="PS50977">
    <property type="entry name" value="HTH_TETR_2"/>
    <property type="match status" value="1"/>
</dbReference>
<feature type="DNA-binding region" description="H-T-H motif" evidence="4">
    <location>
        <begin position="37"/>
        <end position="56"/>
    </location>
</feature>
<evidence type="ECO:0000313" key="6">
    <source>
        <dbReference type="EMBL" id="SHN58256.1"/>
    </source>
</evidence>
<dbReference type="SUPFAM" id="SSF46689">
    <property type="entry name" value="Homeodomain-like"/>
    <property type="match status" value="1"/>
</dbReference>
<evidence type="ECO:0000256" key="3">
    <source>
        <dbReference type="ARBA" id="ARBA00023163"/>
    </source>
</evidence>
<reference evidence="6 7" key="1">
    <citation type="submission" date="2016-12" db="EMBL/GenBank/DDBJ databases">
        <authorList>
            <person name="Song W.-J."/>
            <person name="Kurnit D.M."/>
        </authorList>
    </citation>
    <scope>NUCLEOTIDE SEQUENCE [LARGE SCALE GENOMIC DNA]</scope>
    <source>
        <strain evidence="6 7">CGMCC 1.10808</strain>
    </source>
</reference>
<keyword evidence="1" id="KW-0805">Transcription regulation</keyword>
<dbReference type="RefSeq" id="WP_072746511.1">
    <property type="nucleotide sequence ID" value="NZ_FOHL01000003.1"/>
</dbReference>
<keyword evidence="2 4" id="KW-0238">DNA-binding</keyword>
<dbReference type="InterPro" id="IPR050109">
    <property type="entry name" value="HTH-type_TetR-like_transc_reg"/>
</dbReference>
<name>A0A1M7SID2_9RHOB</name>
<dbReference type="Gene3D" id="1.10.357.10">
    <property type="entry name" value="Tetracycline Repressor, domain 2"/>
    <property type="match status" value="1"/>
</dbReference>
<proteinExistence type="predicted"/>
<dbReference type="OrthoDB" id="9809772at2"/>
<dbReference type="InterPro" id="IPR041479">
    <property type="entry name" value="TetR_CgmR_C"/>
</dbReference>
<sequence length="198" mass="21392">MTIPHRNKQAAQAGETRARILDAAARIARERGARHVTIDAVTAASGLSKGGVLYHFPSKAALLAALIAREVEALRARCDAHREAARGAPNPTLRGFLSALEQMMDEGDRLPMAILAASAEDPALLDPVRAEFRARWARIAAETAAPDRAFAIWSAIEGLRLFDMFAAAPEGRAQIRAALPELRRMIEALPGKEPTDDQ</sequence>
<evidence type="ECO:0000256" key="4">
    <source>
        <dbReference type="PROSITE-ProRule" id="PRU00335"/>
    </source>
</evidence>
<dbReference type="STRING" id="1189325.SAMN04488119_10336"/>
<evidence type="ECO:0000259" key="5">
    <source>
        <dbReference type="PROSITE" id="PS50977"/>
    </source>
</evidence>
<keyword evidence="7" id="KW-1185">Reference proteome</keyword>
<dbReference type="PANTHER" id="PTHR30055:SF234">
    <property type="entry name" value="HTH-TYPE TRANSCRIPTIONAL REGULATOR BETI"/>
    <property type="match status" value="1"/>
</dbReference>
<organism evidence="6 7">
    <name type="scientific">Oceanicella actignis</name>
    <dbReference type="NCBI Taxonomy" id="1189325"/>
    <lineage>
        <taxon>Bacteria</taxon>
        <taxon>Pseudomonadati</taxon>
        <taxon>Pseudomonadota</taxon>
        <taxon>Alphaproteobacteria</taxon>
        <taxon>Rhodobacterales</taxon>
        <taxon>Paracoccaceae</taxon>
        <taxon>Oceanicella</taxon>
    </lineage>
</organism>
<dbReference type="GO" id="GO:0000976">
    <property type="term" value="F:transcription cis-regulatory region binding"/>
    <property type="evidence" value="ECO:0007669"/>
    <property type="project" value="TreeGrafter"/>
</dbReference>
<dbReference type="InterPro" id="IPR009057">
    <property type="entry name" value="Homeodomain-like_sf"/>
</dbReference>
<dbReference type="Pfam" id="PF17937">
    <property type="entry name" value="TetR_C_28"/>
    <property type="match status" value="1"/>
</dbReference>
<evidence type="ECO:0000256" key="1">
    <source>
        <dbReference type="ARBA" id="ARBA00023015"/>
    </source>
</evidence>
<feature type="domain" description="HTH tetR-type" evidence="5">
    <location>
        <begin position="14"/>
        <end position="74"/>
    </location>
</feature>
<dbReference type="PRINTS" id="PR00455">
    <property type="entry name" value="HTHTETR"/>
</dbReference>
<dbReference type="EMBL" id="FRDL01000002">
    <property type="protein sequence ID" value="SHN58256.1"/>
    <property type="molecule type" value="Genomic_DNA"/>
</dbReference>
<dbReference type="PANTHER" id="PTHR30055">
    <property type="entry name" value="HTH-TYPE TRANSCRIPTIONAL REGULATOR RUTR"/>
    <property type="match status" value="1"/>
</dbReference>
<keyword evidence="3" id="KW-0804">Transcription</keyword>
<gene>
    <name evidence="6" type="ORF">SAMN05216200_102473</name>
</gene>
<dbReference type="Proteomes" id="UP000184066">
    <property type="component" value="Unassembled WGS sequence"/>
</dbReference>
<evidence type="ECO:0000313" key="7">
    <source>
        <dbReference type="Proteomes" id="UP000184066"/>
    </source>
</evidence>
<evidence type="ECO:0000256" key="2">
    <source>
        <dbReference type="ARBA" id="ARBA00023125"/>
    </source>
</evidence>
<dbReference type="AlphaFoldDB" id="A0A1M7SID2"/>
<dbReference type="GO" id="GO:0003700">
    <property type="term" value="F:DNA-binding transcription factor activity"/>
    <property type="evidence" value="ECO:0007669"/>
    <property type="project" value="TreeGrafter"/>
</dbReference>